<keyword evidence="1" id="KW-1133">Transmembrane helix</keyword>
<protein>
    <submittedName>
        <fullName evidence="2">Uncharacterized protein</fullName>
    </submittedName>
</protein>
<comment type="caution">
    <text evidence="2">The sequence shown here is derived from an EMBL/GenBank/DDBJ whole genome shotgun (WGS) entry which is preliminary data.</text>
</comment>
<keyword evidence="1" id="KW-0812">Transmembrane</keyword>
<feature type="transmembrane region" description="Helical" evidence="1">
    <location>
        <begin position="189"/>
        <end position="207"/>
    </location>
</feature>
<feature type="transmembrane region" description="Helical" evidence="1">
    <location>
        <begin position="159"/>
        <end position="177"/>
    </location>
</feature>
<name>A0AA38S207_9PEZI</name>
<keyword evidence="3" id="KW-1185">Reference proteome</keyword>
<dbReference type="Proteomes" id="UP001174691">
    <property type="component" value="Unassembled WGS sequence"/>
</dbReference>
<feature type="transmembrane region" description="Helical" evidence="1">
    <location>
        <begin position="120"/>
        <end position="144"/>
    </location>
</feature>
<evidence type="ECO:0000256" key="1">
    <source>
        <dbReference type="SAM" id="Phobius"/>
    </source>
</evidence>
<dbReference type="AlphaFoldDB" id="A0AA38S207"/>
<sequence length="257" mass="28917">MLTPRRCSNPRCSEYYKAAIPDHQAPAAKERWMGYGKCYDCSQVEELQTSHPERRSIKADFLRPRKMQESSTYPSQEEQSAAPFLVGKDEAPVYQADPADSQDGVCAQAILLARLYGESALWMCIRALSVVMSLGASCVMYYYIGARDDKLKHYPRPSYFGFVVACLLYAATTIPYAHSQRLNRYQTHFYLASFGGLAATGFCFGWRSALDILPADFIITLVLSSAFHAVHQPPTEPRRAVIVEEKNNNLYCSLLPK</sequence>
<evidence type="ECO:0000313" key="3">
    <source>
        <dbReference type="Proteomes" id="UP001174691"/>
    </source>
</evidence>
<gene>
    <name evidence="2" type="ORF">NKR19_g5748</name>
</gene>
<keyword evidence="1" id="KW-0472">Membrane</keyword>
<accession>A0AA38S207</accession>
<dbReference type="EMBL" id="JANBVN010000081">
    <property type="protein sequence ID" value="KAJ9149184.1"/>
    <property type="molecule type" value="Genomic_DNA"/>
</dbReference>
<organism evidence="2 3">
    <name type="scientific">Coniochaeta hoffmannii</name>
    <dbReference type="NCBI Taxonomy" id="91930"/>
    <lineage>
        <taxon>Eukaryota</taxon>
        <taxon>Fungi</taxon>
        <taxon>Dikarya</taxon>
        <taxon>Ascomycota</taxon>
        <taxon>Pezizomycotina</taxon>
        <taxon>Sordariomycetes</taxon>
        <taxon>Sordariomycetidae</taxon>
        <taxon>Coniochaetales</taxon>
        <taxon>Coniochaetaceae</taxon>
        <taxon>Coniochaeta</taxon>
    </lineage>
</organism>
<proteinExistence type="predicted"/>
<reference evidence="2" key="1">
    <citation type="submission" date="2022-07" db="EMBL/GenBank/DDBJ databases">
        <title>Fungi with potential for degradation of polypropylene.</title>
        <authorList>
            <person name="Gostincar C."/>
        </authorList>
    </citation>
    <scope>NUCLEOTIDE SEQUENCE</scope>
    <source>
        <strain evidence="2">EXF-13287</strain>
    </source>
</reference>
<evidence type="ECO:0000313" key="2">
    <source>
        <dbReference type="EMBL" id="KAJ9149184.1"/>
    </source>
</evidence>